<dbReference type="AlphaFoldDB" id="A0A7I3ZTZ6"/>
<proteinExistence type="predicted"/>
<accession>A0A7I3ZTZ6</accession>
<name>A0A7I3ZTZ6_PHYPA</name>
<protein>
    <submittedName>
        <fullName evidence="2">Uncharacterized protein</fullName>
    </submittedName>
</protein>
<reference evidence="2 3" key="1">
    <citation type="journal article" date="2008" name="Science">
        <title>The Physcomitrella genome reveals evolutionary insights into the conquest of land by plants.</title>
        <authorList>
            <person name="Rensing S."/>
            <person name="Lang D."/>
            <person name="Zimmer A."/>
            <person name="Terry A."/>
            <person name="Salamov A."/>
            <person name="Shapiro H."/>
            <person name="Nishiyama T."/>
            <person name="Perroud P.-F."/>
            <person name="Lindquist E."/>
            <person name="Kamisugi Y."/>
            <person name="Tanahashi T."/>
            <person name="Sakakibara K."/>
            <person name="Fujita T."/>
            <person name="Oishi K."/>
            <person name="Shin-I T."/>
            <person name="Kuroki Y."/>
            <person name="Toyoda A."/>
            <person name="Suzuki Y."/>
            <person name="Hashimoto A."/>
            <person name="Yamaguchi K."/>
            <person name="Sugano A."/>
            <person name="Kohara Y."/>
            <person name="Fujiyama A."/>
            <person name="Anterola A."/>
            <person name="Aoki S."/>
            <person name="Ashton N."/>
            <person name="Barbazuk W.B."/>
            <person name="Barker E."/>
            <person name="Bennetzen J."/>
            <person name="Bezanilla M."/>
            <person name="Blankenship R."/>
            <person name="Cho S.H."/>
            <person name="Dutcher S."/>
            <person name="Estelle M."/>
            <person name="Fawcett J.A."/>
            <person name="Gundlach H."/>
            <person name="Hanada K."/>
            <person name="Heyl A."/>
            <person name="Hicks K.A."/>
            <person name="Hugh J."/>
            <person name="Lohr M."/>
            <person name="Mayer K."/>
            <person name="Melkozernov A."/>
            <person name="Murata T."/>
            <person name="Nelson D."/>
            <person name="Pils B."/>
            <person name="Prigge M."/>
            <person name="Reiss B."/>
            <person name="Renner T."/>
            <person name="Rombauts S."/>
            <person name="Rushton P."/>
            <person name="Sanderfoot A."/>
            <person name="Schween G."/>
            <person name="Shiu S.-H."/>
            <person name="Stueber K."/>
            <person name="Theodoulou F.L."/>
            <person name="Tu H."/>
            <person name="Van de Peer Y."/>
            <person name="Verrier P.J."/>
            <person name="Waters E."/>
            <person name="Wood A."/>
            <person name="Yang L."/>
            <person name="Cove D."/>
            <person name="Cuming A."/>
            <person name="Hasebe M."/>
            <person name="Lucas S."/>
            <person name="Mishler D.B."/>
            <person name="Reski R."/>
            <person name="Grigoriev I."/>
            <person name="Quatrano R.S."/>
            <person name="Boore J.L."/>
        </authorList>
    </citation>
    <scope>NUCLEOTIDE SEQUENCE [LARGE SCALE GENOMIC DNA]</scope>
    <source>
        <strain evidence="2 3">cv. Gransden 2004</strain>
    </source>
</reference>
<evidence type="ECO:0000256" key="1">
    <source>
        <dbReference type="SAM" id="Phobius"/>
    </source>
</evidence>
<evidence type="ECO:0000313" key="3">
    <source>
        <dbReference type="Proteomes" id="UP000006727"/>
    </source>
</evidence>
<reference evidence="2" key="3">
    <citation type="submission" date="2020-12" db="UniProtKB">
        <authorList>
            <consortium name="EnsemblPlants"/>
        </authorList>
    </citation>
    <scope>IDENTIFICATION</scope>
</reference>
<evidence type="ECO:0000313" key="2">
    <source>
        <dbReference type="EnsemblPlants" id="PAC:32977939.CDS.1"/>
    </source>
</evidence>
<reference evidence="2 3" key="2">
    <citation type="journal article" date="2018" name="Plant J.">
        <title>The Physcomitrella patens chromosome-scale assembly reveals moss genome structure and evolution.</title>
        <authorList>
            <person name="Lang D."/>
            <person name="Ullrich K.K."/>
            <person name="Murat F."/>
            <person name="Fuchs J."/>
            <person name="Jenkins J."/>
            <person name="Haas F.B."/>
            <person name="Piednoel M."/>
            <person name="Gundlach H."/>
            <person name="Van Bel M."/>
            <person name="Meyberg R."/>
            <person name="Vives C."/>
            <person name="Morata J."/>
            <person name="Symeonidi A."/>
            <person name="Hiss M."/>
            <person name="Muchero W."/>
            <person name="Kamisugi Y."/>
            <person name="Saleh O."/>
            <person name="Blanc G."/>
            <person name="Decker E.L."/>
            <person name="van Gessel N."/>
            <person name="Grimwood J."/>
            <person name="Hayes R.D."/>
            <person name="Graham S.W."/>
            <person name="Gunter L.E."/>
            <person name="McDaniel S.F."/>
            <person name="Hoernstein S.N.W."/>
            <person name="Larsson A."/>
            <person name="Li F.W."/>
            <person name="Perroud P.F."/>
            <person name="Phillips J."/>
            <person name="Ranjan P."/>
            <person name="Rokshar D.S."/>
            <person name="Rothfels C.J."/>
            <person name="Schneider L."/>
            <person name="Shu S."/>
            <person name="Stevenson D.W."/>
            <person name="Thummler F."/>
            <person name="Tillich M."/>
            <person name="Villarreal Aguilar J.C."/>
            <person name="Widiez T."/>
            <person name="Wong G.K."/>
            <person name="Wymore A."/>
            <person name="Zhang Y."/>
            <person name="Zimmer A.D."/>
            <person name="Quatrano R.S."/>
            <person name="Mayer K.F.X."/>
            <person name="Goodstein D."/>
            <person name="Casacuberta J.M."/>
            <person name="Vandepoele K."/>
            <person name="Reski R."/>
            <person name="Cuming A.C."/>
            <person name="Tuskan G.A."/>
            <person name="Maumus F."/>
            <person name="Salse J."/>
            <person name="Schmutz J."/>
            <person name="Rensing S.A."/>
        </authorList>
    </citation>
    <scope>NUCLEOTIDE SEQUENCE [LARGE SCALE GENOMIC DNA]</scope>
    <source>
        <strain evidence="2 3">cv. Gransden 2004</strain>
    </source>
</reference>
<organism evidence="2 3">
    <name type="scientific">Physcomitrium patens</name>
    <name type="common">Spreading-leaved earth moss</name>
    <name type="synonym">Physcomitrella patens</name>
    <dbReference type="NCBI Taxonomy" id="3218"/>
    <lineage>
        <taxon>Eukaryota</taxon>
        <taxon>Viridiplantae</taxon>
        <taxon>Streptophyta</taxon>
        <taxon>Embryophyta</taxon>
        <taxon>Bryophyta</taxon>
        <taxon>Bryophytina</taxon>
        <taxon>Bryopsida</taxon>
        <taxon>Funariidae</taxon>
        <taxon>Funariales</taxon>
        <taxon>Funariaceae</taxon>
        <taxon>Physcomitrium</taxon>
    </lineage>
</organism>
<dbReference type="Gramene" id="Pp3c6_19720V3.1">
    <property type="protein sequence ID" value="PAC:32977939.CDS.1"/>
    <property type="gene ID" value="Pp3c6_19720"/>
</dbReference>
<keyword evidence="1" id="KW-0472">Membrane</keyword>
<dbReference type="EnsemblPlants" id="Pp3c6_19720V3.1">
    <property type="protein sequence ID" value="PAC:32977939.CDS.1"/>
    <property type="gene ID" value="Pp3c6_19720"/>
</dbReference>
<keyword evidence="3" id="KW-1185">Reference proteome</keyword>
<dbReference type="InParanoid" id="A0A7I3ZTZ6"/>
<dbReference type="Proteomes" id="UP000006727">
    <property type="component" value="Chromosome 6"/>
</dbReference>
<dbReference type="EMBL" id="ABEU02000006">
    <property type="status" value="NOT_ANNOTATED_CDS"/>
    <property type="molecule type" value="Genomic_DNA"/>
</dbReference>
<keyword evidence="1" id="KW-1133">Transmembrane helix</keyword>
<feature type="transmembrane region" description="Helical" evidence="1">
    <location>
        <begin position="12"/>
        <end position="30"/>
    </location>
</feature>
<sequence length="45" mass="4709">KPCSNPLVADSSTVSVVAMALGGSAAAVYWRNQAIPADEKDDFKK</sequence>
<keyword evidence="1" id="KW-0812">Transmembrane</keyword>